<evidence type="ECO:0000256" key="1">
    <source>
        <dbReference type="SAM" id="MobiDB-lite"/>
    </source>
</evidence>
<accession>A0AAD4EQM0</accession>
<keyword evidence="3" id="KW-1185">Reference proteome</keyword>
<dbReference type="EMBL" id="JAHCVI010000005">
    <property type="protein sequence ID" value="KAG7285440.1"/>
    <property type="molecule type" value="Genomic_DNA"/>
</dbReference>
<feature type="compositionally biased region" description="Polar residues" evidence="1">
    <location>
        <begin position="85"/>
        <end position="103"/>
    </location>
</feature>
<proteinExistence type="predicted"/>
<protein>
    <recommendedName>
        <fullName evidence="4">F-box domain-containing protein</fullName>
    </recommendedName>
</protein>
<evidence type="ECO:0000313" key="2">
    <source>
        <dbReference type="EMBL" id="KAG7285440.1"/>
    </source>
</evidence>
<name>A0AAD4EQM0_9PEZI</name>
<sequence>MGIFQLPVELLFHILNYLGAQFFRQDTRRLTVSKSWYGLAWKVLLRDLQFTARSLRQFTHDHALLTQSQPYITTVKIYLEATPRSPAQSRTDQITNPSPSDEWSQTATSLTRLSTTLHRGPALRSLTLRARALDLPQHREYLTATSLCTLLCFPPASVFHLTTLDIDTATSHIHQSSSPLEDDDGSNDGDTHLCHAINTLLVSSPSLRRLRCRMESVCPALLAPPASAGAPLHHHLEEVIVNLSLAENSETVVSWRHARGCRRRRRRQQHHHHHRSGGAEGDENEKRLGIAQLRKAMSEAATVFVEKVFAFDAVEGRRVELPFYDGRDWAAEGEVWEEEDVAELEDEVEEFEEI</sequence>
<feature type="compositionally biased region" description="Basic residues" evidence="1">
    <location>
        <begin position="263"/>
        <end position="276"/>
    </location>
</feature>
<reference evidence="2" key="1">
    <citation type="submission" date="2023-02" db="EMBL/GenBank/DDBJ databases">
        <authorList>
            <person name="Palmer J.M."/>
        </authorList>
    </citation>
    <scope>NUCLEOTIDE SEQUENCE</scope>
    <source>
        <strain evidence="2">FW57</strain>
    </source>
</reference>
<feature type="region of interest" description="Disordered" evidence="1">
    <location>
        <begin position="84"/>
        <end position="106"/>
    </location>
</feature>
<dbReference type="Proteomes" id="UP001197093">
    <property type="component" value="Unassembled WGS sequence"/>
</dbReference>
<evidence type="ECO:0000313" key="3">
    <source>
        <dbReference type="Proteomes" id="UP001197093"/>
    </source>
</evidence>
<gene>
    <name evidence="2" type="ORF">NEMBOFW57_010067</name>
</gene>
<comment type="caution">
    <text evidence="2">The sequence shown here is derived from an EMBL/GenBank/DDBJ whole genome shotgun (WGS) entry which is preliminary data.</text>
</comment>
<dbReference type="InterPro" id="IPR036047">
    <property type="entry name" value="F-box-like_dom_sf"/>
</dbReference>
<evidence type="ECO:0008006" key="4">
    <source>
        <dbReference type="Google" id="ProtNLM"/>
    </source>
</evidence>
<organism evidence="2 3">
    <name type="scientific">Staphylotrichum longicolle</name>
    <dbReference type="NCBI Taxonomy" id="669026"/>
    <lineage>
        <taxon>Eukaryota</taxon>
        <taxon>Fungi</taxon>
        <taxon>Dikarya</taxon>
        <taxon>Ascomycota</taxon>
        <taxon>Pezizomycotina</taxon>
        <taxon>Sordariomycetes</taxon>
        <taxon>Sordariomycetidae</taxon>
        <taxon>Sordariales</taxon>
        <taxon>Chaetomiaceae</taxon>
        <taxon>Staphylotrichum</taxon>
    </lineage>
</organism>
<dbReference type="AlphaFoldDB" id="A0AAD4EQM0"/>
<dbReference type="SUPFAM" id="SSF81383">
    <property type="entry name" value="F-box domain"/>
    <property type="match status" value="1"/>
</dbReference>
<feature type="region of interest" description="Disordered" evidence="1">
    <location>
        <begin position="263"/>
        <end position="286"/>
    </location>
</feature>